<name>A0A097AP42_THEKI</name>
<dbReference type="HOGENOM" id="CLU_2604891_0_0_9"/>
<protein>
    <submittedName>
        <fullName evidence="1">Uncharacterized protein</fullName>
    </submittedName>
</protein>
<keyword evidence="2" id="KW-1185">Reference proteome</keyword>
<dbReference type="KEGG" id="tki:TKV_c03710"/>
<evidence type="ECO:0000313" key="2">
    <source>
        <dbReference type="Proteomes" id="UP000029669"/>
    </source>
</evidence>
<dbReference type="RefSeq" id="WP_394214194.1">
    <property type="nucleotide sequence ID" value="NZ_OZ194616.1"/>
</dbReference>
<sequence>MLIILAGCSQNAEPMEIDKIPWGDYQRLTYDIFENDKPIGTVEFTIEKSQSAETYEISSITKIDSTQLNTVTTTVKNSH</sequence>
<dbReference type="Proteomes" id="UP000029669">
    <property type="component" value="Chromosome"/>
</dbReference>
<proteinExistence type="predicted"/>
<gene>
    <name evidence="1" type="ORF">TKV_c03710</name>
</gene>
<reference evidence="2" key="1">
    <citation type="journal article" date="2015" name="Genome Announc.">
        <title>Whole-Genome Sequences of 80 Environmental and Clinical Isolates of Burkholderia pseudomallei.</title>
        <authorList>
            <person name="Johnson S.L."/>
            <person name="Baker A.L."/>
            <person name="Chain P.S."/>
            <person name="Currie B.J."/>
            <person name="Daligault H.E."/>
            <person name="Davenport K.W."/>
            <person name="Davis C.B."/>
            <person name="Inglis T.J."/>
            <person name="Kaestli M."/>
            <person name="Koren S."/>
            <person name="Mayo M."/>
            <person name="Merritt A.J."/>
            <person name="Price E.P."/>
            <person name="Sarovich D.S."/>
            <person name="Warner J."/>
            <person name="Rosovitz M.J."/>
        </authorList>
    </citation>
    <scope>NUCLEOTIDE SEQUENCE [LARGE SCALE GENOMIC DNA]</scope>
    <source>
        <strain evidence="2">DSM 2030</strain>
    </source>
</reference>
<dbReference type="AlphaFoldDB" id="A0A097AP42"/>
<dbReference type="EMBL" id="CP009170">
    <property type="protein sequence ID" value="AIS51575.1"/>
    <property type="molecule type" value="Genomic_DNA"/>
</dbReference>
<dbReference type="STRING" id="2325.TKV_c03710"/>
<accession>A0A097AP42</accession>
<evidence type="ECO:0000313" key="1">
    <source>
        <dbReference type="EMBL" id="AIS51575.1"/>
    </source>
</evidence>
<organism evidence="1 2">
    <name type="scientific">Thermoanaerobacter kivui</name>
    <name type="common">Acetogenium kivui</name>
    <dbReference type="NCBI Taxonomy" id="2325"/>
    <lineage>
        <taxon>Bacteria</taxon>
        <taxon>Bacillati</taxon>
        <taxon>Bacillota</taxon>
        <taxon>Clostridia</taxon>
        <taxon>Thermoanaerobacterales</taxon>
        <taxon>Thermoanaerobacteraceae</taxon>
        <taxon>Thermoanaerobacter</taxon>
    </lineage>
</organism>